<evidence type="ECO:0000256" key="2">
    <source>
        <dbReference type="ARBA" id="ARBA00010271"/>
    </source>
</evidence>
<feature type="domain" description="Exostosin GT47" evidence="5">
    <location>
        <begin position="248"/>
        <end position="496"/>
    </location>
</feature>
<comment type="similarity">
    <text evidence="2">Belongs to the glycosyltransferase 47 family.</text>
</comment>
<dbReference type="PANTHER" id="PTHR11062:SF73">
    <property type="entry name" value="EXOSTOSIN-LIKE 3"/>
    <property type="match status" value="1"/>
</dbReference>
<accession>A0A2R6W1T6</accession>
<name>A0A2R6W1T6_MARPO</name>
<dbReference type="Gramene" id="Mp3g24900.1">
    <property type="protein sequence ID" value="Mp3g24900.1.cds1"/>
    <property type="gene ID" value="Mp3g24900"/>
</dbReference>
<evidence type="ECO:0000259" key="5">
    <source>
        <dbReference type="Pfam" id="PF03016"/>
    </source>
</evidence>
<dbReference type="OrthoDB" id="2014672at2759"/>
<evidence type="ECO:0000256" key="4">
    <source>
        <dbReference type="ARBA" id="ARBA00023034"/>
    </source>
</evidence>
<dbReference type="GO" id="GO:0016757">
    <property type="term" value="F:glycosyltransferase activity"/>
    <property type="evidence" value="ECO:0007669"/>
    <property type="project" value="InterPro"/>
</dbReference>
<keyword evidence="7" id="KW-1185">Reference proteome</keyword>
<sequence>MGAKRGTSLRVPFLILLTFAFVLVLSYVNFEHFPTTFQLPEYLRSATSNTSSSASCNCSTGHGDLLDADGARRPCEGEQTVKFVDRIVNVTVEVEKLVEVPVERIVNVTVEVEKRVEVPVEKIVNVTVEVEKRIEVPVERIVNVTVEVEKRVEVPVERIVNVTVEKVVEKRIEVPVERIVNVTVEKVVRVPVERYVGVKQWWAEGRPWHNPGRFPLCSMDVCFNFSRCENMDKLLVYSYDKPMPPNRYFKGIEQTPYHTADPDKACLFLVFQDVNEPWRPHPNTLPHWNHGMNHMLVTFADLWQQRNPPPETIENASVISTALYETTYRPGFDLGVPLEGRAHATYLQNLTAFQRKYLLTFRGTRYLGLAGEGVFRSDPSFKAMHNGRDVVVVTSCKQGTNDIMRRENPELGRGCDEDQELYERYGFFDLMNTTFSLAPAGRSASSYRLIESMSAGAIPVLIVDNAVKPFETLIQWHRCALQFPTGEMHRIVPALRALSHGEVEERRRYCVWAYNEFLKDDATLLRSVMRALKARFFGAFAQFSQSLPHYPGLSSNSSSRRRLQFLRGARAEA</sequence>
<dbReference type="PANTHER" id="PTHR11062">
    <property type="entry name" value="EXOSTOSIN HEPARAN SULFATE GLYCOSYLTRANSFERASE -RELATED"/>
    <property type="match status" value="1"/>
</dbReference>
<gene>
    <name evidence="6" type="ORF">MARPO_0183s0022</name>
</gene>
<evidence type="ECO:0000256" key="3">
    <source>
        <dbReference type="ARBA" id="ARBA00022968"/>
    </source>
</evidence>
<dbReference type="GO" id="GO:0000139">
    <property type="term" value="C:Golgi membrane"/>
    <property type="evidence" value="ECO:0007669"/>
    <property type="project" value="UniProtKB-SubCell"/>
</dbReference>
<keyword evidence="4" id="KW-0333">Golgi apparatus</keyword>
<evidence type="ECO:0000256" key="1">
    <source>
        <dbReference type="ARBA" id="ARBA00004323"/>
    </source>
</evidence>
<dbReference type="InterPro" id="IPR040911">
    <property type="entry name" value="Exostosin_GT47"/>
</dbReference>
<dbReference type="Pfam" id="PF03016">
    <property type="entry name" value="Exostosin_GT47"/>
    <property type="match status" value="1"/>
</dbReference>
<dbReference type="EMBL" id="KZ772852">
    <property type="protein sequence ID" value="PTQ27817.1"/>
    <property type="molecule type" value="Genomic_DNA"/>
</dbReference>
<dbReference type="InterPro" id="IPR004263">
    <property type="entry name" value="Exostosin"/>
</dbReference>
<keyword evidence="3" id="KW-0735">Signal-anchor</keyword>
<keyword evidence="3" id="KW-0812">Transmembrane</keyword>
<dbReference type="Proteomes" id="UP000244005">
    <property type="component" value="Unassembled WGS sequence"/>
</dbReference>
<proteinExistence type="inferred from homology"/>
<reference evidence="7" key="1">
    <citation type="journal article" date="2017" name="Cell">
        <title>Insights into land plant evolution garnered from the Marchantia polymorpha genome.</title>
        <authorList>
            <person name="Bowman J.L."/>
            <person name="Kohchi T."/>
            <person name="Yamato K.T."/>
            <person name="Jenkins J."/>
            <person name="Shu S."/>
            <person name="Ishizaki K."/>
            <person name="Yamaoka S."/>
            <person name="Nishihama R."/>
            <person name="Nakamura Y."/>
            <person name="Berger F."/>
            <person name="Adam C."/>
            <person name="Aki S.S."/>
            <person name="Althoff F."/>
            <person name="Araki T."/>
            <person name="Arteaga-Vazquez M.A."/>
            <person name="Balasubrmanian S."/>
            <person name="Barry K."/>
            <person name="Bauer D."/>
            <person name="Boehm C.R."/>
            <person name="Briginshaw L."/>
            <person name="Caballero-Perez J."/>
            <person name="Catarino B."/>
            <person name="Chen F."/>
            <person name="Chiyoda S."/>
            <person name="Chovatia M."/>
            <person name="Davies K.M."/>
            <person name="Delmans M."/>
            <person name="Demura T."/>
            <person name="Dierschke T."/>
            <person name="Dolan L."/>
            <person name="Dorantes-Acosta A.E."/>
            <person name="Eklund D.M."/>
            <person name="Florent S.N."/>
            <person name="Flores-Sandoval E."/>
            <person name="Fujiyama A."/>
            <person name="Fukuzawa H."/>
            <person name="Galik B."/>
            <person name="Grimanelli D."/>
            <person name="Grimwood J."/>
            <person name="Grossniklaus U."/>
            <person name="Hamada T."/>
            <person name="Haseloff J."/>
            <person name="Hetherington A.J."/>
            <person name="Higo A."/>
            <person name="Hirakawa Y."/>
            <person name="Hundley H.N."/>
            <person name="Ikeda Y."/>
            <person name="Inoue K."/>
            <person name="Inoue S.I."/>
            <person name="Ishida S."/>
            <person name="Jia Q."/>
            <person name="Kakita M."/>
            <person name="Kanazawa T."/>
            <person name="Kawai Y."/>
            <person name="Kawashima T."/>
            <person name="Kennedy M."/>
            <person name="Kinose K."/>
            <person name="Kinoshita T."/>
            <person name="Kohara Y."/>
            <person name="Koide E."/>
            <person name="Komatsu K."/>
            <person name="Kopischke S."/>
            <person name="Kubo M."/>
            <person name="Kyozuka J."/>
            <person name="Lagercrantz U."/>
            <person name="Lin S.S."/>
            <person name="Lindquist E."/>
            <person name="Lipzen A.M."/>
            <person name="Lu C.W."/>
            <person name="De Luna E."/>
            <person name="Martienssen R.A."/>
            <person name="Minamino N."/>
            <person name="Mizutani M."/>
            <person name="Mizutani M."/>
            <person name="Mochizuki N."/>
            <person name="Monte I."/>
            <person name="Mosher R."/>
            <person name="Nagasaki H."/>
            <person name="Nakagami H."/>
            <person name="Naramoto S."/>
            <person name="Nishitani K."/>
            <person name="Ohtani M."/>
            <person name="Okamoto T."/>
            <person name="Okumura M."/>
            <person name="Phillips J."/>
            <person name="Pollak B."/>
            <person name="Reinders A."/>
            <person name="Rovekamp M."/>
            <person name="Sano R."/>
            <person name="Sawa S."/>
            <person name="Schmid M.W."/>
            <person name="Shirakawa M."/>
            <person name="Solano R."/>
            <person name="Spunde A."/>
            <person name="Suetsugu N."/>
            <person name="Sugano S."/>
            <person name="Sugiyama A."/>
            <person name="Sun R."/>
            <person name="Suzuki Y."/>
            <person name="Takenaka M."/>
            <person name="Takezawa D."/>
            <person name="Tomogane H."/>
            <person name="Tsuzuki M."/>
            <person name="Ueda T."/>
            <person name="Umeda M."/>
            <person name="Ward J.M."/>
            <person name="Watanabe Y."/>
            <person name="Yazaki K."/>
            <person name="Yokoyama R."/>
            <person name="Yoshitake Y."/>
            <person name="Yotsui I."/>
            <person name="Zachgo S."/>
            <person name="Schmutz J."/>
        </authorList>
    </citation>
    <scope>NUCLEOTIDE SEQUENCE [LARGE SCALE GENOMIC DNA]</scope>
    <source>
        <strain evidence="7">Tak-1</strain>
    </source>
</reference>
<protein>
    <recommendedName>
        <fullName evidence="5">Exostosin GT47 domain-containing protein</fullName>
    </recommendedName>
</protein>
<evidence type="ECO:0000313" key="6">
    <source>
        <dbReference type="EMBL" id="PTQ27817.1"/>
    </source>
</evidence>
<dbReference type="AlphaFoldDB" id="A0A2R6W1T6"/>
<evidence type="ECO:0000313" key="7">
    <source>
        <dbReference type="Proteomes" id="UP000244005"/>
    </source>
</evidence>
<comment type="subcellular location">
    <subcellularLocation>
        <location evidence="1">Golgi apparatus membrane</location>
        <topology evidence="1">Single-pass type II membrane protein</topology>
    </subcellularLocation>
</comment>
<organism evidence="6 7">
    <name type="scientific">Marchantia polymorpha</name>
    <name type="common">Common liverwort</name>
    <name type="synonym">Marchantia aquatica</name>
    <dbReference type="NCBI Taxonomy" id="3197"/>
    <lineage>
        <taxon>Eukaryota</taxon>
        <taxon>Viridiplantae</taxon>
        <taxon>Streptophyta</taxon>
        <taxon>Embryophyta</taxon>
        <taxon>Marchantiophyta</taxon>
        <taxon>Marchantiopsida</taxon>
        <taxon>Marchantiidae</taxon>
        <taxon>Marchantiales</taxon>
        <taxon>Marchantiaceae</taxon>
        <taxon>Marchantia</taxon>
    </lineage>
</organism>